<name>A0AC58S4B2_TOBAC</name>
<gene>
    <name evidence="2" type="primary">LOC142165039</name>
</gene>
<dbReference type="RefSeq" id="XP_075079785.1">
    <property type="nucleotide sequence ID" value="XM_075223684.1"/>
</dbReference>
<accession>A0AC58S4B2</accession>
<proteinExistence type="predicted"/>
<reference evidence="2" key="2">
    <citation type="submission" date="2025-08" db="UniProtKB">
        <authorList>
            <consortium name="RefSeq"/>
        </authorList>
    </citation>
    <scope>IDENTIFICATION</scope>
    <source>
        <tissue evidence="2">Leaf</tissue>
    </source>
</reference>
<keyword evidence="1" id="KW-1185">Reference proteome</keyword>
<reference evidence="1" key="1">
    <citation type="journal article" date="2014" name="Nat. Commun.">
        <title>The tobacco genome sequence and its comparison with those of tomato and potato.</title>
        <authorList>
            <person name="Sierro N."/>
            <person name="Battey J.N."/>
            <person name="Ouadi S."/>
            <person name="Bakaher N."/>
            <person name="Bovet L."/>
            <person name="Willig A."/>
            <person name="Goepfert S."/>
            <person name="Peitsch M.C."/>
            <person name="Ivanov N.V."/>
        </authorList>
    </citation>
    <scope>NUCLEOTIDE SEQUENCE [LARGE SCALE GENOMIC DNA]</scope>
</reference>
<evidence type="ECO:0000313" key="2">
    <source>
        <dbReference type="RefSeq" id="XP_075079785.1"/>
    </source>
</evidence>
<organism evidence="1 2">
    <name type="scientific">Nicotiana tabacum</name>
    <name type="common">Common tobacco</name>
    <dbReference type="NCBI Taxonomy" id="4097"/>
    <lineage>
        <taxon>Eukaryota</taxon>
        <taxon>Viridiplantae</taxon>
        <taxon>Streptophyta</taxon>
        <taxon>Embryophyta</taxon>
        <taxon>Tracheophyta</taxon>
        <taxon>Spermatophyta</taxon>
        <taxon>Magnoliopsida</taxon>
        <taxon>eudicotyledons</taxon>
        <taxon>Gunneridae</taxon>
        <taxon>Pentapetalae</taxon>
        <taxon>asterids</taxon>
        <taxon>lamiids</taxon>
        <taxon>Solanales</taxon>
        <taxon>Solanaceae</taxon>
        <taxon>Nicotianoideae</taxon>
        <taxon>Nicotianeae</taxon>
        <taxon>Nicotiana</taxon>
    </lineage>
</organism>
<dbReference type="Proteomes" id="UP000790787">
    <property type="component" value="Chromosome 10"/>
</dbReference>
<evidence type="ECO:0000313" key="1">
    <source>
        <dbReference type="Proteomes" id="UP000790787"/>
    </source>
</evidence>
<sequence>MLGRYQSNPGIDHWKAAKKVLRYLKVTKDYMLMYRRSKHLEVVGYSDLDFVGCIDTRKFTFGYLFQLAEGEILWKSAKQSAIATSTREAEFVACFEATIHALWLRNFISGLGVVDTITKPLKIYCDNSAAIFFSKNDKYSKGAKHMELKYFTVKEEVQKQRMSLEHIRTDLMIADPLTKVYSQRYLKNMYIEWVLAAFMIDVFMIF</sequence>
<protein>
    <submittedName>
        <fullName evidence="2">Secreted RxLR effector protein 161-like</fullName>
    </submittedName>
</protein>